<evidence type="ECO:0008006" key="3">
    <source>
        <dbReference type="Google" id="ProtNLM"/>
    </source>
</evidence>
<gene>
    <name evidence="1" type="ORF">IRJ16_20480</name>
</gene>
<reference evidence="1" key="1">
    <citation type="submission" date="2020-10" db="EMBL/GenBank/DDBJ databases">
        <title>Mucilaginibacter mali sp. nov., isolated from rhizosphere soil of apple orchard.</title>
        <authorList>
            <person name="Lee J.-S."/>
            <person name="Kim H.S."/>
            <person name="Kim J.-S."/>
        </authorList>
    </citation>
    <scope>NUCLEOTIDE SEQUENCE</scope>
    <source>
        <strain evidence="1">KCTC 22746</strain>
    </source>
</reference>
<dbReference type="AlphaFoldDB" id="A0A929KYY2"/>
<proteinExistence type="predicted"/>
<comment type="caution">
    <text evidence="1">The sequence shown here is derived from an EMBL/GenBank/DDBJ whole genome shotgun (WGS) entry which is preliminary data.</text>
</comment>
<dbReference type="Proteomes" id="UP000622475">
    <property type="component" value="Unassembled WGS sequence"/>
</dbReference>
<sequence>MTTFSHQTFESLKCAVLDVSGLTNIVTADCKKLEKLIFDKTKLQVSETTLKRVFGFVYCKFNPSMYTVNSMAKYCGYVGWGDFCQQQEKSAVKTTTCSADWDALKHNANKITAFTLQALKNKSGIPYPLTIKRGFINQHLDDFLETGLTATVLASPAGYGKTLALCHWVEEKLEDGSNDIVLFFSSNALMNVFLTGRDMNSWMLALLGYSNEDDLMTLSDISRRKEGNFYLVVDGIDEHMYKGDQFQMVLNQLTDIFSFYQAQSWFKMVLSMRAATWVNNRHYIELGQYDVYKGFGITTDEMSNVPMLTYHELNEICARINPNVHHQVDVEMYESFRHPLYLQFYFKQNQVNFSLNNIDHTSIYDIISGFILDKVYMGQCSAEKMMLINAFVKHMDLPARRYNVPKTEVVDMIKQYPQAYTELLSLGFIRELNTSNSFKYQANIEFVCNHFLNFSLTQYLLSANDRSFNGTMVTTLNDLFGDTALPLLKWGVYYMAKNDQLQNLQFLADADLKPNDKLDLINFTGEILKKEWIRLSKTATLSPFFNQDLSDKLFNFMFGMQYMGARYVKTLQMMLKFRLSGRKKILIYTSLAIRDIATLDMAKAEEHIHALRYIPAYEYDDMTINPLNCLNAIFNYYKHGIIDKTVLTTLTKYLFEPKNNLSTNKTAENDLLYMVALFTLKLSQNPAKGLRFSKILDKLYQPINGPVNFMSVQLSRLLIEDYMALGKFEQGLAAFEELNTKYTNQREHFTPFMAAIFKCAKIIVSFFPNEAGELKNSHNTIKMLSADQEYPNIKLYVMAFLFRYQRVLDASNVVYRQFGLDYAKIIRDNGLHNSIYEHKRIG</sequence>
<name>A0A929KYY2_9SPHI</name>
<organism evidence="1 2">
    <name type="scientific">Mucilaginibacter myungsuensis</name>
    <dbReference type="NCBI Taxonomy" id="649104"/>
    <lineage>
        <taxon>Bacteria</taxon>
        <taxon>Pseudomonadati</taxon>
        <taxon>Bacteroidota</taxon>
        <taxon>Sphingobacteriia</taxon>
        <taxon>Sphingobacteriales</taxon>
        <taxon>Sphingobacteriaceae</taxon>
        <taxon>Mucilaginibacter</taxon>
    </lineage>
</organism>
<evidence type="ECO:0000313" key="1">
    <source>
        <dbReference type="EMBL" id="MBE9664269.1"/>
    </source>
</evidence>
<dbReference type="EMBL" id="JADFFL010000010">
    <property type="protein sequence ID" value="MBE9664269.1"/>
    <property type="molecule type" value="Genomic_DNA"/>
</dbReference>
<dbReference type="RefSeq" id="WP_194113512.1">
    <property type="nucleotide sequence ID" value="NZ_JADFFL010000010.1"/>
</dbReference>
<keyword evidence="2" id="KW-1185">Reference proteome</keyword>
<evidence type="ECO:0000313" key="2">
    <source>
        <dbReference type="Proteomes" id="UP000622475"/>
    </source>
</evidence>
<protein>
    <recommendedName>
        <fullName evidence="3">NACHT domain-containing protein</fullName>
    </recommendedName>
</protein>
<accession>A0A929KYY2</accession>